<proteinExistence type="inferred from homology"/>
<evidence type="ECO:0000256" key="10">
    <source>
        <dbReference type="RuleBase" id="RU000454"/>
    </source>
</evidence>
<dbReference type="Gene3D" id="2.40.70.10">
    <property type="entry name" value="Acid Proteases"/>
    <property type="match status" value="2"/>
</dbReference>
<evidence type="ECO:0000313" key="14">
    <source>
        <dbReference type="Proteomes" id="UP000053240"/>
    </source>
</evidence>
<sequence length="1007" mass="112388">MNSQRLEEIVAELMKPISDVRRSFDTDLCALLEEYLTEAGLRALEASEGDSSGEEIDVVPNFAELALVLQHSASVYGRKVDYLYQHVLRVSDSLHNSVGESVSSGEEQPQTPNTNRRKRKASTNNDFTTIELEECPGCRRELDVSRPPPTLPRLYLQLEPRAPTAYDAQLMDYDGEPIGMLADLHVTWRLQNGFLVDDLAEPPIDNESIGATQRPLSLTELQTEFDNGAPPDSPPRCSTPLPITNGDIKNEHDEEPRPMEMLDLSPILDEPAKKKLKRKRTMSLDDVVSISVTLVISDEQKRRNREEHEFSLPDKWITRVIDKRKKRALIVRKELLAHEPRPPNLVMRLNLDGYKDRGRLKKVWIDCVKEDMRKKGVHSDMTANEDIQRQNSSESGTDQTDWQSWRAEVVRRAALSEGKVVDIQASAALLLKHVQQTQHNQSQDLVHCDRLLSIAKEQTDVSKLFFATLFLANAGNIDMVQGPPLTTNSFSVRLLSTDERLYRTVMQQDSEQPFPRNREEHEFSLPDKWITRVIDKRKKRALIVRKELLSHEPRPPNLEFRGILEPRDIEGFLGWTKSEIAAALLAAKRPDESDDDGFFEQSWFAESPTDDTPSHISPCMTCKKMRKLFVLFLAFAAACASGISRVPLYRMQSVRKHFHEVGTELQQVRLKYAVSGPAPEPLSNYLDAQYYGPISIGNPPQTFKVVFDTGSSNLWVPSKKCHFTNIACLLHNKYDSSKSRSYVKNGTSFAIHYGSGSLSGYLSQDDVTVGGLTVRGQTFAEALSEPGLAFVAAKFDGILGMAFKSIAVDGVTPVFDNMVAQGLVQPIFSFYLNRDPNAAQGGEIILGGSDPAHYRGNFTYVPVQPTYWRFRMDSVTLAGQTFCAKGCSAIADTGTSLIGGPVSEVAALNRALGATPIAFGQYAVDCTLIPKLPRVYFSLGGNTFELDGTDYILRVSQFGKTVCLSGFMGLDIPPPNGPLWILGDVFIGKYYTEFDVANKRLGFAPAV</sequence>
<dbReference type="GO" id="GO:0006508">
    <property type="term" value="P:proteolysis"/>
    <property type="evidence" value="ECO:0007669"/>
    <property type="project" value="UniProtKB-KW"/>
</dbReference>
<feature type="region of interest" description="Disordered" evidence="11">
    <location>
        <begin position="375"/>
        <end position="401"/>
    </location>
</feature>
<dbReference type="Pfam" id="PF06278">
    <property type="entry name" value="CNDH2_N"/>
    <property type="match status" value="1"/>
</dbReference>
<keyword evidence="4 10" id="KW-0064">Aspartyl protease</keyword>
<evidence type="ECO:0000256" key="1">
    <source>
        <dbReference type="ARBA" id="ARBA00007447"/>
    </source>
</evidence>
<keyword evidence="5 10" id="KW-0378">Hydrolase</keyword>
<evidence type="ECO:0000256" key="11">
    <source>
        <dbReference type="SAM" id="MobiDB-lite"/>
    </source>
</evidence>
<dbReference type="InterPro" id="IPR012848">
    <property type="entry name" value="Aspartic_peptidase_N"/>
</dbReference>
<dbReference type="PROSITE" id="PS00141">
    <property type="entry name" value="ASP_PROTEASE"/>
    <property type="match status" value="1"/>
</dbReference>
<evidence type="ECO:0000313" key="13">
    <source>
        <dbReference type="EMBL" id="KPJ10102.1"/>
    </source>
</evidence>
<evidence type="ECO:0000256" key="2">
    <source>
        <dbReference type="ARBA" id="ARBA00022670"/>
    </source>
</evidence>
<dbReference type="GO" id="GO:0005764">
    <property type="term" value="C:lysosome"/>
    <property type="evidence" value="ECO:0007669"/>
    <property type="project" value="TreeGrafter"/>
</dbReference>
<evidence type="ECO:0000256" key="5">
    <source>
        <dbReference type="ARBA" id="ARBA00022801"/>
    </source>
</evidence>
<evidence type="ECO:0000256" key="4">
    <source>
        <dbReference type="ARBA" id="ARBA00022750"/>
    </source>
</evidence>
<evidence type="ECO:0000256" key="8">
    <source>
        <dbReference type="PIRSR" id="PIRSR601461-1"/>
    </source>
</evidence>
<keyword evidence="6 9" id="KW-1015">Disulfide bond</keyword>
<evidence type="ECO:0000256" key="6">
    <source>
        <dbReference type="ARBA" id="ARBA00023157"/>
    </source>
</evidence>
<feature type="disulfide bond" evidence="9">
    <location>
        <begin position="883"/>
        <end position="887"/>
    </location>
</feature>
<dbReference type="AlphaFoldDB" id="A0A0N1INL3"/>
<dbReference type="FunFam" id="2.40.70.10:FF:000009">
    <property type="entry name" value="Aspartic proteinase A1"/>
    <property type="match status" value="1"/>
</dbReference>
<gene>
    <name evidence="13" type="ORF">RR48_05737</name>
</gene>
<dbReference type="PROSITE" id="PS51767">
    <property type="entry name" value="PEPTIDASE_A1"/>
    <property type="match status" value="1"/>
</dbReference>
<feature type="compositionally biased region" description="Low complexity" evidence="11">
    <location>
        <begin position="97"/>
        <end position="107"/>
    </location>
</feature>
<dbReference type="InterPro" id="IPR001969">
    <property type="entry name" value="Aspartic_peptidase_AS"/>
</dbReference>
<dbReference type="Gene3D" id="2.60.40.1960">
    <property type="match status" value="1"/>
</dbReference>
<feature type="region of interest" description="Disordered" evidence="11">
    <location>
        <begin position="226"/>
        <end position="255"/>
    </location>
</feature>
<dbReference type="GO" id="GO:0004190">
    <property type="term" value="F:aspartic-type endopeptidase activity"/>
    <property type="evidence" value="ECO:0007669"/>
    <property type="project" value="UniProtKB-KW"/>
</dbReference>
<dbReference type="SUPFAM" id="SSF50630">
    <property type="entry name" value="Acid proteases"/>
    <property type="match status" value="1"/>
</dbReference>
<dbReference type="PANTHER" id="PTHR47966">
    <property type="entry name" value="BETA-SITE APP-CLEAVING ENZYME, ISOFORM A-RELATED"/>
    <property type="match status" value="1"/>
</dbReference>
<keyword evidence="2 10" id="KW-0645">Protease</keyword>
<dbReference type="EMBL" id="KQ460973">
    <property type="protein sequence ID" value="KPJ10102.1"/>
    <property type="molecule type" value="Genomic_DNA"/>
</dbReference>
<dbReference type="Pfam" id="PF00026">
    <property type="entry name" value="Asp"/>
    <property type="match status" value="1"/>
</dbReference>
<accession>A0A0N1INL3</accession>
<dbReference type="PRINTS" id="PR00792">
    <property type="entry name" value="PEPSIN"/>
</dbReference>
<keyword evidence="7" id="KW-0325">Glycoprotein</keyword>
<organism evidence="13 14">
    <name type="scientific">Papilio machaon</name>
    <name type="common">Old World swallowtail butterfly</name>
    <dbReference type="NCBI Taxonomy" id="76193"/>
    <lineage>
        <taxon>Eukaryota</taxon>
        <taxon>Metazoa</taxon>
        <taxon>Ecdysozoa</taxon>
        <taxon>Arthropoda</taxon>
        <taxon>Hexapoda</taxon>
        <taxon>Insecta</taxon>
        <taxon>Pterygota</taxon>
        <taxon>Neoptera</taxon>
        <taxon>Endopterygota</taxon>
        <taxon>Lepidoptera</taxon>
        <taxon>Glossata</taxon>
        <taxon>Ditrysia</taxon>
        <taxon>Papilionoidea</taxon>
        <taxon>Papilionidae</taxon>
        <taxon>Papilioninae</taxon>
        <taxon>Papilio</taxon>
    </lineage>
</organism>
<dbReference type="STRING" id="76193.A0A0N1INL3"/>
<evidence type="ECO:0000256" key="9">
    <source>
        <dbReference type="PIRSR" id="PIRSR601461-2"/>
    </source>
</evidence>
<evidence type="ECO:0000256" key="7">
    <source>
        <dbReference type="ARBA" id="ARBA00023180"/>
    </source>
</evidence>
<feature type="active site" evidence="8">
    <location>
        <position position="708"/>
    </location>
</feature>
<dbReference type="FunFam" id="2.40.70.10:FF:000044">
    <property type="entry name" value="Lysosomal aspartic protease"/>
    <property type="match status" value="1"/>
</dbReference>
<feature type="disulfide bond" evidence="9">
    <location>
        <begin position="721"/>
        <end position="728"/>
    </location>
</feature>
<feature type="active site" evidence="8">
    <location>
        <position position="892"/>
    </location>
</feature>
<reference evidence="13 14" key="1">
    <citation type="journal article" date="2015" name="Nat. Commun.">
        <title>Outbred genome sequencing and CRISPR/Cas9 gene editing in butterflies.</title>
        <authorList>
            <person name="Li X."/>
            <person name="Fan D."/>
            <person name="Zhang W."/>
            <person name="Liu G."/>
            <person name="Zhang L."/>
            <person name="Zhao L."/>
            <person name="Fang X."/>
            <person name="Chen L."/>
            <person name="Dong Y."/>
            <person name="Chen Y."/>
            <person name="Ding Y."/>
            <person name="Zhao R."/>
            <person name="Feng M."/>
            <person name="Zhu Y."/>
            <person name="Feng Y."/>
            <person name="Jiang X."/>
            <person name="Zhu D."/>
            <person name="Xiang H."/>
            <person name="Feng X."/>
            <person name="Li S."/>
            <person name="Wang J."/>
            <person name="Zhang G."/>
            <person name="Kronforst M.R."/>
            <person name="Wang W."/>
        </authorList>
    </citation>
    <scope>NUCLEOTIDE SEQUENCE [LARGE SCALE GENOMIC DNA]</scope>
    <source>
        <strain evidence="13">Ya'a_city_454_Pm</strain>
        <tissue evidence="13">Whole body</tissue>
    </source>
</reference>
<feature type="region of interest" description="Disordered" evidence="11">
    <location>
        <begin position="97"/>
        <end position="125"/>
    </location>
</feature>
<feature type="compositionally biased region" description="Polar residues" evidence="11">
    <location>
        <begin position="389"/>
        <end position="401"/>
    </location>
</feature>
<keyword evidence="3" id="KW-0732">Signal</keyword>
<dbReference type="InterPro" id="IPR021109">
    <property type="entry name" value="Peptidase_aspartic_dom_sf"/>
</dbReference>
<dbReference type="InterPro" id="IPR009378">
    <property type="entry name" value="H2_N"/>
</dbReference>
<comment type="similarity">
    <text evidence="1 10">Belongs to the peptidase A1 family.</text>
</comment>
<keyword evidence="14" id="KW-1185">Reference proteome</keyword>
<dbReference type="PANTHER" id="PTHR47966:SF51">
    <property type="entry name" value="BETA-SITE APP-CLEAVING ENZYME, ISOFORM A-RELATED"/>
    <property type="match status" value="1"/>
</dbReference>
<dbReference type="InParanoid" id="A0A0N1INL3"/>
<dbReference type="InterPro" id="IPR001461">
    <property type="entry name" value="Aspartic_peptidase_A1"/>
</dbReference>
<dbReference type="InterPro" id="IPR033121">
    <property type="entry name" value="PEPTIDASE_A1"/>
</dbReference>
<dbReference type="Proteomes" id="UP000053240">
    <property type="component" value="Unassembled WGS sequence"/>
</dbReference>
<evidence type="ECO:0000256" key="3">
    <source>
        <dbReference type="ARBA" id="ARBA00022729"/>
    </source>
</evidence>
<feature type="domain" description="Peptidase A1" evidence="12">
    <location>
        <begin position="690"/>
        <end position="1004"/>
    </location>
</feature>
<dbReference type="Pfam" id="PF07966">
    <property type="entry name" value="A1_Propeptide"/>
    <property type="match status" value="1"/>
</dbReference>
<protein>
    <submittedName>
        <fullName evidence="13">Lysosomal aspartic protease</fullName>
    </submittedName>
</protein>
<feature type="disulfide bond" evidence="9">
    <location>
        <begin position="926"/>
        <end position="963"/>
    </location>
</feature>
<name>A0A0N1INL3_PAPMA</name>
<evidence type="ECO:0000259" key="12">
    <source>
        <dbReference type="PROSITE" id="PS51767"/>
    </source>
</evidence>